<protein>
    <submittedName>
        <fullName evidence="2">Uncharacterized protein</fullName>
    </submittedName>
</protein>
<dbReference type="AlphaFoldDB" id="A0A955HXE2"/>
<name>A0A955HXE2_9BACT</name>
<reference evidence="2" key="1">
    <citation type="submission" date="2020-04" db="EMBL/GenBank/DDBJ databases">
        <authorList>
            <person name="Zhang T."/>
        </authorList>
    </citation>
    <scope>NUCLEOTIDE SEQUENCE</scope>
    <source>
        <strain evidence="2">HKST-UBA16</strain>
    </source>
</reference>
<gene>
    <name evidence="2" type="ORF">KC622_00655</name>
</gene>
<sequence>MSSNKKLTLVAAIAAVSIVGYGVFSTGQVLAAQQDSRPDIITQVAQKLGLDPNDLTDAVDMVHDEMIDQAVDEGKISADRAEVLKENDVELFFGPHMGRGAMHRHIDEIADFLGIDREELLKQIGEYETLADLAEANGVSASDLIEYLQAESDQRVDELVDSGRITEDRAKVIKETRDAKINDFVMNGPIPGRGEGMPMGQMHGADSL</sequence>
<evidence type="ECO:0000313" key="2">
    <source>
        <dbReference type="EMBL" id="MCA9374820.1"/>
    </source>
</evidence>
<evidence type="ECO:0000313" key="3">
    <source>
        <dbReference type="Proteomes" id="UP000748332"/>
    </source>
</evidence>
<accession>A0A955HXE2</accession>
<dbReference type="Proteomes" id="UP000748332">
    <property type="component" value="Unassembled WGS sequence"/>
</dbReference>
<evidence type="ECO:0000256" key="1">
    <source>
        <dbReference type="SAM" id="MobiDB-lite"/>
    </source>
</evidence>
<dbReference type="EMBL" id="JAGQLM010000027">
    <property type="protein sequence ID" value="MCA9374820.1"/>
    <property type="molecule type" value="Genomic_DNA"/>
</dbReference>
<feature type="region of interest" description="Disordered" evidence="1">
    <location>
        <begin position="184"/>
        <end position="208"/>
    </location>
</feature>
<organism evidence="2 3">
    <name type="scientific">Candidatus Dojkabacteria bacterium</name>
    <dbReference type="NCBI Taxonomy" id="2099670"/>
    <lineage>
        <taxon>Bacteria</taxon>
        <taxon>Candidatus Dojkabacteria</taxon>
    </lineage>
</organism>
<reference evidence="2" key="2">
    <citation type="journal article" date="2021" name="Microbiome">
        <title>Successional dynamics and alternative stable states in a saline activated sludge microbial community over 9 years.</title>
        <authorList>
            <person name="Wang Y."/>
            <person name="Ye J."/>
            <person name="Ju F."/>
            <person name="Liu L."/>
            <person name="Boyd J.A."/>
            <person name="Deng Y."/>
            <person name="Parks D.H."/>
            <person name="Jiang X."/>
            <person name="Yin X."/>
            <person name="Woodcroft B.J."/>
            <person name="Tyson G.W."/>
            <person name="Hugenholtz P."/>
            <person name="Polz M.F."/>
            <person name="Zhang T."/>
        </authorList>
    </citation>
    <scope>NUCLEOTIDE SEQUENCE</scope>
    <source>
        <strain evidence="2">HKST-UBA16</strain>
    </source>
</reference>
<proteinExistence type="predicted"/>
<comment type="caution">
    <text evidence="2">The sequence shown here is derived from an EMBL/GenBank/DDBJ whole genome shotgun (WGS) entry which is preliminary data.</text>
</comment>